<keyword evidence="10" id="KW-0966">Cell projection</keyword>
<comment type="caution">
    <text evidence="14">The sequence shown here is derived from an EMBL/GenBank/DDBJ whole genome shotgun (WGS) entry which is preliminary data.</text>
</comment>
<evidence type="ECO:0000256" key="10">
    <source>
        <dbReference type="ARBA" id="ARBA00023273"/>
    </source>
</evidence>
<dbReference type="FunFam" id="1.20.58.60:FF:000167">
    <property type="entry name" value="microtubule-actin cross-linking factor 1 isoform X9"/>
    <property type="match status" value="1"/>
</dbReference>
<evidence type="ECO:0000256" key="3">
    <source>
        <dbReference type="ARBA" id="ARBA00009109"/>
    </source>
</evidence>
<dbReference type="FunFam" id="3.90.1290.10:FF:000034">
    <property type="entry name" value="Microtubule-actin cross-linking factor 1"/>
    <property type="match status" value="1"/>
</dbReference>
<dbReference type="Gene3D" id="1.20.58.1060">
    <property type="match status" value="1"/>
</dbReference>
<dbReference type="FunFam" id="1.20.58.60:FF:000095">
    <property type="entry name" value="microtubule-actin cross-linking factor 1 isoform X2"/>
    <property type="match status" value="1"/>
</dbReference>
<dbReference type="FunFam" id="3.90.1290.10:FF:000003">
    <property type="entry name" value="microtubule-actin cross-linking factor 1 isoform X1"/>
    <property type="match status" value="1"/>
</dbReference>
<dbReference type="GO" id="GO:1990254">
    <property type="term" value="F:keratin filament binding"/>
    <property type="evidence" value="ECO:0007669"/>
    <property type="project" value="TreeGrafter"/>
</dbReference>
<keyword evidence="11" id="KW-0175">Coiled coil</keyword>
<dbReference type="Pfam" id="PF00681">
    <property type="entry name" value="Plectin"/>
    <property type="match status" value="10"/>
</dbReference>
<proteinExistence type="inferred from homology"/>
<dbReference type="InterPro" id="IPR001715">
    <property type="entry name" value="CH_dom"/>
</dbReference>
<comment type="subcellular location">
    <subcellularLocation>
        <location evidence="2">Cell projection</location>
    </subcellularLocation>
    <subcellularLocation>
        <location evidence="1">Cytoplasm</location>
        <location evidence="1">Cytoskeleton</location>
    </subcellularLocation>
</comment>
<feature type="coiled-coil region" evidence="11">
    <location>
        <begin position="1521"/>
        <end position="1551"/>
    </location>
</feature>
<dbReference type="InterPro" id="IPR049538">
    <property type="entry name" value="PCN-like_spectrin-like_rpt"/>
</dbReference>
<dbReference type="GO" id="GO:0003779">
    <property type="term" value="F:actin binding"/>
    <property type="evidence" value="ECO:0007669"/>
    <property type="project" value="UniProtKB-KW"/>
</dbReference>
<keyword evidence="7" id="KW-0677">Repeat</keyword>
<evidence type="ECO:0000256" key="9">
    <source>
        <dbReference type="ARBA" id="ARBA00023212"/>
    </source>
</evidence>
<dbReference type="GO" id="GO:0045110">
    <property type="term" value="P:intermediate filament bundle assembly"/>
    <property type="evidence" value="ECO:0007669"/>
    <property type="project" value="TreeGrafter"/>
</dbReference>
<feature type="coiled-coil region" evidence="11">
    <location>
        <begin position="4211"/>
        <end position="4245"/>
    </location>
</feature>
<dbReference type="GO" id="GO:0005737">
    <property type="term" value="C:cytoplasm"/>
    <property type="evidence" value="ECO:0007669"/>
    <property type="project" value="TreeGrafter"/>
</dbReference>
<evidence type="ECO:0000256" key="8">
    <source>
        <dbReference type="ARBA" id="ARBA00023203"/>
    </source>
</evidence>
<dbReference type="SUPFAM" id="SSF47576">
    <property type="entry name" value="Calponin-homology domain, CH-domain"/>
    <property type="match status" value="1"/>
</dbReference>
<dbReference type="SUPFAM" id="SSF46966">
    <property type="entry name" value="Spectrin repeat"/>
    <property type="match status" value="17"/>
</dbReference>
<feature type="coiled-coil region" evidence="11">
    <location>
        <begin position="4292"/>
        <end position="4319"/>
    </location>
</feature>
<dbReference type="Gene3D" id="2.30.30.40">
    <property type="entry name" value="SH3 Domains"/>
    <property type="match status" value="1"/>
</dbReference>
<dbReference type="FunFam" id="1.20.58.60:FF:000090">
    <property type="entry name" value="microtubule-actin cross-linking factor 1 isoform X2"/>
    <property type="match status" value="1"/>
</dbReference>
<dbReference type="FunFam" id="1.10.418.10:FF:000002">
    <property type="entry name" value="Microtubule-actin cross-linking factor 1"/>
    <property type="match status" value="1"/>
</dbReference>
<dbReference type="Pfam" id="PF21020">
    <property type="entry name" value="Spectrin_4"/>
    <property type="match status" value="1"/>
</dbReference>
<dbReference type="GO" id="GO:0030054">
    <property type="term" value="C:cell junction"/>
    <property type="evidence" value="ECO:0007669"/>
    <property type="project" value="TreeGrafter"/>
</dbReference>
<evidence type="ECO:0000256" key="12">
    <source>
        <dbReference type="SAM" id="MobiDB-lite"/>
    </source>
</evidence>
<feature type="coiled-coil region" evidence="11">
    <location>
        <begin position="5106"/>
        <end position="5161"/>
    </location>
</feature>
<dbReference type="InterPro" id="IPR043197">
    <property type="entry name" value="Plakin"/>
</dbReference>
<reference evidence="14 15" key="1">
    <citation type="journal article" date="2023" name="bioRxiv">
        <title>Conserved and derived expression patterns and positive selection on dental genes reveal complex evolutionary context of ever-growing rodent molars.</title>
        <authorList>
            <person name="Calamari Z.T."/>
            <person name="Song A."/>
            <person name="Cohen E."/>
            <person name="Akter M."/>
            <person name="Roy R.D."/>
            <person name="Hallikas O."/>
            <person name="Christensen M.M."/>
            <person name="Li P."/>
            <person name="Marangoni P."/>
            <person name="Jernvall J."/>
            <person name="Klein O.D."/>
        </authorList>
    </citation>
    <scope>NUCLEOTIDE SEQUENCE [LARGE SCALE GENOMIC DNA]</scope>
    <source>
        <strain evidence="14">V071</strain>
    </source>
</reference>
<dbReference type="InterPro" id="IPR002017">
    <property type="entry name" value="Spectrin_repeat"/>
</dbReference>
<evidence type="ECO:0000256" key="11">
    <source>
        <dbReference type="SAM" id="Coils"/>
    </source>
</evidence>
<feature type="region of interest" description="Disordered" evidence="12">
    <location>
        <begin position="3161"/>
        <end position="3225"/>
    </location>
</feature>
<dbReference type="GO" id="GO:0016020">
    <property type="term" value="C:membrane"/>
    <property type="evidence" value="ECO:0007669"/>
    <property type="project" value="TreeGrafter"/>
</dbReference>
<dbReference type="FunFam" id="1.20.58.60:FF:000009">
    <property type="entry name" value="dystonin isoform X1"/>
    <property type="match status" value="1"/>
</dbReference>
<dbReference type="GO" id="GO:0042995">
    <property type="term" value="C:cell projection"/>
    <property type="evidence" value="ECO:0007669"/>
    <property type="project" value="UniProtKB-SubCell"/>
</dbReference>
<feature type="region of interest" description="Disordered" evidence="12">
    <location>
        <begin position="2922"/>
        <end position="2984"/>
    </location>
</feature>
<dbReference type="Proteomes" id="UP001488838">
    <property type="component" value="Unassembled WGS sequence"/>
</dbReference>
<feature type="coiled-coil region" evidence="11">
    <location>
        <begin position="4358"/>
        <end position="4425"/>
    </location>
</feature>
<evidence type="ECO:0000259" key="13">
    <source>
        <dbReference type="PROSITE" id="PS50021"/>
    </source>
</evidence>
<dbReference type="CDD" id="cd00176">
    <property type="entry name" value="SPEC"/>
    <property type="match status" value="8"/>
</dbReference>
<evidence type="ECO:0000313" key="14">
    <source>
        <dbReference type="EMBL" id="KAK7812436.1"/>
    </source>
</evidence>
<accession>A0AAW0IDK6</accession>
<dbReference type="GO" id="GO:0005198">
    <property type="term" value="F:structural molecule activity"/>
    <property type="evidence" value="ECO:0007669"/>
    <property type="project" value="TreeGrafter"/>
</dbReference>
<feature type="coiled-coil region" evidence="11">
    <location>
        <begin position="5291"/>
        <end position="5344"/>
    </location>
</feature>
<keyword evidence="15" id="KW-1185">Reference proteome</keyword>
<dbReference type="EMBL" id="JBBHLL010000152">
    <property type="protein sequence ID" value="KAK7812436.1"/>
    <property type="molecule type" value="Genomic_DNA"/>
</dbReference>
<feature type="domain" description="Calponin-homology (CH)" evidence="13">
    <location>
        <begin position="371"/>
        <end position="475"/>
    </location>
</feature>
<dbReference type="FunFam" id="1.20.58.60:FF:000027">
    <property type="entry name" value="Microtubule-actin cross-linking factor 1"/>
    <property type="match status" value="1"/>
</dbReference>
<dbReference type="FunFam" id="1.20.58.60:FF:000108">
    <property type="entry name" value="microtubule-actin cross-linking factor 1 isoform X8"/>
    <property type="match status" value="1"/>
</dbReference>
<feature type="coiled-coil region" evidence="11">
    <location>
        <begin position="654"/>
        <end position="706"/>
    </location>
</feature>
<dbReference type="Pfam" id="PF00307">
    <property type="entry name" value="CH"/>
    <property type="match status" value="1"/>
</dbReference>
<feature type="coiled-coil region" evidence="11">
    <location>
        <begin position="3750"/>
        <end position="3777"/>
    </location>
</feature>
<feature type="compositionally biased region" description="Polar residues" evidence="12">
    <location>
        <begin position="3208"/>
        <end position="3225"/>
    </location>
</feature>
<dbReference type="FunFam" id="1.20.58.60:FF:000134">
    <property type="entry name" value="microtubule-actin cross-linking factor 1 isoform X4"/>
    <property type="match status" value="1"/>
</dbReference>
<feature type="compositionally biased region" description="Basic and acidic residues" evidence="12">
    <location>
        <begin position="2975"/>
        <end position="2984"/>
    </location>
</feature>
<dbReference type="SMART" id="SM00250">
    <property type="entry name" value="PLEC"/>
    <property type="match status" value="19"/>
</dbReference>
<evidence type="ECO:0000256" key="1">
    <source>
        <dbReference type="ARBA" id="ARBA00004245"/>
    </source>
</evidence>
<dbReference type="FunFam" id="3.90.1290.10:FF:000007">
    <property type="entry name" value="microtubule-actin cross-linking factor 1 isoform X6"/>
    <property type="match status" value="1"/>
</dbReference>
<keyword evidence="4" id="KW-0728">SH3 domain</keyword>
<organism evidence="14 15">
    <name type="scientific">Myodes glareolus</name>
    <name type="common">Bank vole</name>
    <name type="synonym">Clethrionomys glareolus</name>
    <dbReference type="NCBI Taxonomy" id="447135"/>
    <lineage>
        <taxon>Eukaryota</taxon>
        <taxon>Metazoa</taxon>
        <taxon>Chordata</taxon>
        <taxon>Craniata</taxon>
        <taxon>Vertebrata</taxon>
        <taxon>Euteleostomi</taxon>
        <taxon>Mammalia</taxon>
        <taxon>Eutheria</taxon>
        <taxon>Euarchontoglires</taxon>
        <taxon>Glires</taxon>
        <taxon>Rodentia</taxon>
        <taxon>Myomorpha</taxon>
        <taxon>Muroidea</taxon>
        <taxon>Cricetidae</taxon>
        <taxon>Arvicolinae</taxon>
        <taxon>Myodes</taxon>
    </lineage>
</organism>
<dbReference type="FunFam" id="1.20.58.60:FF:000127">
    <property type="entry name" value="microtubule-actin cross-linking factor 1 isoform X9"/>
    <property type="match status" value="1"/>
</dbReference>
<dbReference type="FunFam" id="1.20.58.60:FF:000097">
    <property type="entry name" value="microtubule-actin cross-linking factor 1 isoform X2"/>
    <property type="match status" value="1"/>
</dbReference>
<keyword evidence="8" id="KW-0009">Actin-binding</keyword>
<dbReference type="Pfam" id="PF00435">
    <property type="entry name" value="Spectrin"/>
    <property type="match status" value="5"/>
</dbReference>
<dbReference type="FunFam" id="1.20.58.60:FF:000087">
    <property type="entry name" value="microtubule-actin cross-linking factor 1 isoform X2"/>
    <property type="match status" value="1"/>
</dbReference>
<name>A0AAW0IDK6_MYOGA</name>
<dbReference type="CDD" id="cd21240">
    <property type="entry name" value="CH_MACF1_rpt2"/>
    <property type="match status" value="1"/>
</dbReference>
<dbReference type="FunFam" id="1.20.58.60:FF:000389">
    <property type="entry name" value="Microtubule-actin crosslinking factor 1"/>
    <property type="match status" value="1"/>
</dbReference>
<dbReference type="InterPro" id="IPR018159">
    <property type="entry name" value="Spectrin/alpha-actinin"/>
</dbReference>
<dbReference type="Gene3D" id="1.20.58.60">
    <property type="match status" value="16"/>
</dbReference>
<keyword evidence="6" id="KW-0597">Phosphoprotein</keyword>
<dbReference type="Pfam" id="PF21019">
    <property type="entry name" value="Spectrin_3"/>
    <property type="match status" value="1"/>
</dbReference>
<dbReference type="FunFam" id="1.20.58.60:FF:000234">
    <property type="entry name" value="microtubule-actin cross-linking factor 1 isoform X6"/>
    <property type="match status" value="1"/>
</dbReference>
<dbReference type="FunFam" id="1.20.58.60:FF:000089">
    <property type="entry name" value="microtubule-actin cross-linking factor 1 isoform X9"/>
    <property type="match status" value="1"/>
</dbReference>
<dbReference type="FunFam" id="3.90.1290.10:FF:000004">
    <property type="entry name" value="microtubule-actin cross-linking factor 1 isoform X4"/>
    <property type="match status" value="1"/>
</dbReference>
<feature type="region of interest" description="Disordered" evidence="12">
    <location>
        <begin position="304"/>
        <end position="327"/>
    </location>
</feature>
<dbReference type="InterPro" id="IPR001101">
    <property type="entry name" value="Plectin_repeat"/>
</dbReference>
<dbReference type="SMART" id="SM00033">
    <property type="entry name" value="CH"/>
    <property type="match status" value="1"/>
</dbReference>
<dbReference type="SMART" id="SM00150">
    <property type="entry name" value="SPEC"/>
    <property type="match status" value="18"/>
</dbReference>
<evidence type="ECO:0000256" key="6">
    <source>
        <dbReference type="ARBA" id="ARBA00022553"/>
    </source>
</evidence>
<evidence type="ECO:0000256" key="7">
    <source>
        <dbReference type="ARBA" id="ARBA00022737"/>
    </source>
</evidence>
<evidence type="ECO:0000256" key="4">
    <source>
        <dbReference type="ARBA" id="ARBA00022443"/>
    </source>
</evidence>
<evidence type="ECO:0000313" key="15">
    <source>
        <dbReference type="Proteomes" id="UP001488838"/>
    </source>
</evidence>
<dbReference type="GO" id="GO:0042060">
    <property type="term" value="P:wound healing"/>
    <property type="evidence" value="ECO:0007669"/>
    <property type="project" value="TreeGrafter"/>
</dbReference>
<feature type="coiled-coil region" evidence="11">
    <location>
        <begin position="1192"/>
        <end position="1219"/>
    </location>
</feature>
<dbReference type="Gene3D" id="1.10.418.10">
    <property type="entry name" value="Calponin-like domain"/>
    <property type="match status" value="1"/>
</dbReference>
<dbReference type="InterPro" id="IPR036872">
    <property type="entry name" value="CH_dom_sf"/>
</dbReference>
<feature type="compositionally biased region" description="Basic and acidic residues" evidence="12">
    <location>
        <begin position="306"/>
        <end position="315"/>
    </location>
</feature>
<feature type="non-terminal residue" evidence="14">
    <location>
        <position position="5400"/>
    </location>
</feature>
<comment type="similarity">
    <text evidence="3">Belongs to the plakin or cytolinker family.</text>
</comment>
<dbReference type="PANTHER" id="PTHR23169">
    <property type="entry name" value="ENVOPLAKIN"/>
    <property type="match status" value="1"/>
</dbReference>
<dbReference type="Gene3D" id="3.90.1290.10">
    <property type="entry name" value="Plakin repeat"/>
    <property type="match status" value="6"/>
</dbReference>
<feature type="compositionally biased region" description="Basic and acidic residues" evidence="12">
    <location>
        <begin position="3161"/>
        <end position="3170"/>
    </location>
</feature>
<dbReference type="PROSITE" id="PS50021">
    <property type="entry name" value="CH"/>
    <property type="match status" value="1"/>
</dbReference>
<feature type="compositionally biased region" description="Basic and acidic residues" evidence="12">
    <location>
        <begin position="2922"/>
        <end position="2952"/>
    </location>
</feature>
<keyword evidence="5" id="KW-0963">Cytoplasm</keyword>
<dbReference type="InterPro" id="IPR035915">
    <property type="entry name" value="Plakin_repeat_sf"/>
</dbReference>
<dbReference type="SMART" id="SM01129">
    <property type="entry name" value="DELLA"/>
    <property type="match status" value="2"/>
</dbReference>
<evidence type="ECO:0000256" key="5">
    <source>
        <dbReference type="ARBA" id="ARBA00022490"/>
    </source>
</evidence>
<evidence type="ECO:0000256" key="2">
    <source>
        <dbReference type="ARBA" id="ARBA00004316"/>
    </source>
</evidence>
<sequence length="5400" mass="607555">MGNSLGCVKEPKESIAVPEKAPLSPKKRVRFKRKWRGKKTPTLEAPYKEKPLEVTGVIEETKTLTKFTASLPKEHGVGGAEHPPSDVLLLGDSAPNSGVGDQGMIVQVKERFQAEIQTAHLLLEDESSVVGRVWDSLEKGMTVIAHLLDNPAERNCEKSVSQLVEFPRTASCSSRAVLLPLQGETAVQQGSTLLGFQSSILPGTDYASDTGDQDQLSEGWSVGGRTKNVLSAPPTGSWIAKYSVASSILKQSVNPIHIEATQVGEVSLRDPILPASQSDLSVGGITVSILPSSSGYGSDGLPLHGIRSEDTEPEKTSTPFSEEDGTLSLEASHTDRGVWRSFNFPILTHQPLIYPTSRISDIYISGESGDMSAKEKLLLWTQKVTAGYTGIKCTNFSSCWSDGKMFNALIHRYRPDLVDMERVQIQSNRENLEQAFEVAERLGVTRLLDAEDVDVPSPDEKSVITYVSSIYDAFPKVPEGGEGISATEVDARWQEYQSRVDSLLPWIRQHTILMSDKSFPQNPVELKALYNQYIHFKETEILAKEREKGRIKELYKLLEVWIEFGRIKLPQGYHPNHVEEEWGKLIIEMLEREKSLRPAVERLELLLQIANKIQNGALNCEEKLTLAKNTLQADAAHLESGQPVQCESDVIMYIQECEGLIRQLQVDLQILRDEKYYQLEELAFRVMRLQDELVTLRLECTNLYRKGHFTSLELVPPSTLTTTHLKAEPLNKTTHSSTSWFRKPMTRAELVSISSSEDEGSLRFVYELLSWVEEMQMKLERAEWGNDLPSVELQLETQQHIHTSVEELGSSVKEARLYEGKMSQNFHTSYVETLGKLETQYCKLKETSSFRMRHLQSLHKFVSRATAELIWLNGKEEEELACDWSDSNPNISAKKTYFSHLFHKIKFNLQELTMELEGKQDVFRSLQDTAERLSLENHPAKQTVEAYSAAVQSQLQWMKQLCLCVEQHVKENAAYFQFFSDARDLESFLRNLQDSIKRKYTCDHSTSLSRLEDLLQDSMDEKEQLIQSKSSVASLVGRSKTIVQLKPRNPDHLLKSTLSVKAICDYRQIERTKWKVISPTGNEAMVPSVCFIIPPPNKDAIEMASRVEQSYQKVMALWHQLHVNTKSLISWNYLRKDLDLVQTWNIEKDSHDSSVFSVADRLRMEEEVEVCKAHFQHLMKSMENEDKEESVAKVYISELKNIRLRLEECEQRLLKQIQSPASSKTDRDARQDIALRIAEQEHTQEDLQRLRSDLDAISVKCSIFLQQSPSGSSATTLRSELNLMVEKMDHTYGYEIKLSQEEAVPADLSALESHRATLQHWLNDVKDKNSVFSVLDEEITKAKEVAEQLRHLTPEQNLDLERYQEKGSQLQERWHRVLAQLETRQSEVESIQEILRDYRACHGTLIKWIEETTAQQELMKPGQAEDSRVLSDQLSQQTELFAEIERNQTKLDQCQKFSQQYSTIVKDYELQLMTYKAFVESQQKSPGKRRRMLSSSDAITQEFMDLRTRYTALVTLTTQHVKYISDALRRLEEEEKVVEEEKQEHVEKVKELLGWVSTLARNTQGTATSSHTSASTDIEKAILEQQVLTEELTTKKEQVSEAIKTSQIFLAKHGHKLSEKEKEQISEQLSALNKAYHDLCDGSANQLQQLQSELAQQTEQKGCRAVAGVIDLGTVEIFPIFRAMQKGLIDQDTGLVLLESQVIMSGLIAPENSEKLSLEEGLARNLINLPMYQQLLELQDSLSLISRLAETQGPRSVVEAIERKIISERLGLKILEAHLATGGFSLSPSENCINLEEAFHQGFISSWLHSVLQSHLRSSKNLIDPNTAEKVGLLELMQRCIVHQESGLKLLPVKQLAGGMVSLRSGRKVSIFRAVQEGLIDKQVTVRLLEAQLFAGGIVDPRTGHRLTVEEAVRHNLIDQDMACAILIRQLQTGGIIDTVTGNRMTVDEAVSNNLVAAKTALVILESLWSFMGLLWPESGEILPITDALEQGIVSTELAHKILSKRQQIEALFLPTVTEIWSWKKATESGILDKELVNNLRSICIPDVMPHIQLADSAEQSKLGVAPGTLPLSCQREKIVSHGEKLLFQLMTHSYINVQTGQRLLLLDQELLEILSSRDECQTDLPDVFEIQHQRLDTSGELQELDTGSITQISSAKCTRKPCESQFSSQNKDYPKPENYPEAKGKRTVVGIECSSEESLEKDLFVREQKAITANVGTLKVINKVNLELQSPLLDTRKEEQTEMFSKENTSGGPLLVKCPEESEGMPLVLEKDLLSTEKSEWQAPTKTSFICQKGKVKTVKTEFIPSETIIPLIKFQNKNSQCQVETSSLKSEFKSENGMNINSLEEELNGTLLVKDSHKQSQEGQSVADGHMVVLEKTDTDGDGGEPSLLCGHPFELLEEATLSKLSSQLLDGGIIHEETGQKLLLNDAIGQGLVSSHTAVKLMGKLNMFRGFFDSQTCESLTTEEVIDEGLMDEKLLHNVLMSDKAISGVLDPRTNSLCSVKQAVAAGLLDKELATRILEGQVVTGGIVDLKRGKKLSVTLASNLGLVDSADQTALINLEKATKGRDAQKAVKERLTELQMETTGLMDPDSKAPLTVLQSIDRGLLEREEAVSLLAKQVLDGGIIHHISGLRLSVDNAFKHGLIGEDVARQLKKVENLNHHQFFHPQTKEALSFSEAIKLDLVSPELKREIQEIQDYSGNLGGSLAHKTELPSGMTHGVVDPENCRIIPYSELVKKCRIDTESGWRYLEVIPFSDIKDEMSNQVLPLSEAVQHGKVDFASTLKVLEAQANTGGIIDTTTGRRLTLASALEQKLLDENMARIIAFHQISSGGIIDIYSDQRVTLKDAVEKRFISPELASVIQADTLEKQGGTEVCELKGEFPKPELLVECGETSKGSYDKEQHEKVVQVGSQCVQEEVKGRVSSRGKAEGGRKFSLKEMESKSHDEEKASLDNKVPAVIISPGGLEGEPSHQASDLKPREEARSHMRKCADVEQEKVATQIKTISHVRQSTSGLDAEEARECQGKRISEGQESHCKSVGRLLSEQSVNVRVNRGVAVGKSVHTGKATGLPEESLDQEVTVGNEHDSCIKSQSLRMIGNEKRKDIGREMNFSVICKTEDFPSQVTSKDASLRNQDALTFFSEEEIKTVNLCSILKPEEKLPQEIDSDAQKKPFSSEIPRPERLNDPDSDGEVPVSDTFQISKRDMSAQRPSRQNTTDGQNLCATSKTGKTKDKIFACKDDKEKLYQEIPLDSTRAHIWKEPTVSTINTEVVSHLDSSDRKHLHEDSKGDHELCEYEKSKISTTQETKFLEIVNPIIRDPEGGSSEDTVGQKGPRVLVSLFPEKLPKGILLKESIEQHNAVTSPTVSEVSEEMPVSLPYSAMKIDEKVPQEKHKEILGEEQAPFMAVPGEKGKEGNVFTRRLCLEHDEKLVSYLSLLRDIEMRTKQIQPLELNVAELQDLLCQAKVLDRELKDLSTVVSQELECVDRIVISQPQEVPAQLLKALEKDARNLQKSLDSVSDSWGSRLLYLQNAMEVKQTTVFNQHMELEGKLEDLRAWVDRTSLTLNSRGCDSETDGDNLRHSLQQWEVIKQSIAERKSQLDVLTLDVELFISEHAQDLSLQQNQQMLQFLNELQRSFHDLVEQTAAQMEALQDHLQQIQQEVQVKTLQKHQNTCHQKLEDLRSWAGQAERALVRHQGGASQQELSALQKEQRGLKDLQDDIQNHSASFASAVKDVEGFLEENQTKLSPQELTSLREKLHQAKEQYEVLQERTRVAQKELEEAVTSALQHETEKKIPILCCMERLYSRTEHYFLALASFPTRLINRSLTVECQGCSHWSTSAFQSKAATELAENRRKIDALLDWVTSVGSSERQPQTSLLGMEQLSGASLETRALDATDGYVEGNQVPEKLDRQYELMKAHHQELLSQQQNFIVATQSAQAFLDQHGHNLTPEERQKLQEKLGELKEQYAASLAQSEAALKQTQTLRDELQKFLQDHREFNSWLERSENELNGMHKGSSSPEALCSLLKRQGSFSEDVISHKGDLRFVTISGQKVLDTENNFEEGQEPSTTRSLVNEKLKDATERYNTLHSKCTRLGSHLNMLLGQYQQFQSSADSLQAWLLTCEANVKKLLSEPVASDPAILQQQLATTKQQLQEELAEHQVPVEKLQKAAHDLMEIEGEPALDRRPIQETTGISGTPTPLGLLLAERSALLQKAIAQSQSVQESLENLLQSMREVEQNLEGEQVASLSSGVIQEVLANNMKLKQDIARQKSSLEATHEMVTQFMETADSTTASVLQGKLAEVSQRFEQLQRQQQEKESTLKKLLPQAEMFEQLSSKLQQFMESKSRMLASGNQPDQDIAHFSQQIQELTLEMEDQKENLDTLEHLVTALGSSGFALDLSQHQDKIQTLKKDFTELQKTVQEREKDASTCQEQLDEFRKLIRTFQKWLKETEGNVPPVDTFMSTKELEKQIEHLNGLLDDWASKGILVEEISCKGSSLENLIMEITAPDSQAKTGSIPPSVGSSVGSVNGYHTCKGMRNEGESSITNLIVFSLILDLTEIQCDMSDVNSKYEKLGEILRERQESLQAVLSRMDEVQKEASSVLQWLESKEENLKAMDASLSPTKTETVKAQAESNKAFLTELEQNSPKIQKVKEALAGLLRTYPNSKEAENWKKMQEELNSRWEKATEVTVARQKQLEESASHLACFQTAESQLRPWLMEKELMMGVLGPLSIDPNMLNAQRQQVQFMLKEFEARRQQHEQLNEAAQGLLTGPGDLSPSTSHVQRELQSINQKWVELTDKLNSRSSQIDQAIVKSTQYQELLQDLSEKVKAVGQRLSGQSAISTQPDAVKQQLEETSEIRSDLGQLDNEIKEAQTLCDELSLLIGEQYLKDELKKRLETVALPLQGLEELAADRMNRLQAALASTQQFQQMFDELRTWLDEKQSQQAKIFPISAKLERLQSQLQENEEFQKNLNQHSGSYEVIVAEGESLLLSVPPGEEKKTLQNQLVELKSHWEDLSKKTADRQSRLKDCMQKAQKYQWHVEDLVPWIEDCKAKMFELQVTLDPVQLEASLLRSKAMLSEAEKRRSLLEVLNSAADILINSSEIDEDEIRDEKAGLNQSMDAITEELQAKTGSLEEMTQRLKEFQESFKNIEKKVEGAKHQLEIFDALGSQACSNKNLEKLRAQQEVLQALEPQVDYLRDFTQGLVEDAPAGSDASPLVHQAEVAQQEFLEVKQRVNSGCLTMETKLEGIGQFHCRVREMFSQLADLDDELDGMGAIGRDTDSLQSQIEDVRLFLNKIQALRVDIEDSEAECRKMLEEEGTLDLLGLKRELEALNKQCGKLTERGKARQEQLELTLGRVEDFYRKLKALNDATAAAEEAEALQWVVGTEVDAINQQLADF</sequence>
<dbReference type="SUPFAM" id="SSF75399">
    <property type="entry name" value="Plakin repeat"/>
    <property type="match status" value="6"/>
</dbReference>
<dbReference type="FunFam" id="1.20.58.60:FF:000010">
    <property type="entry name" value="plectin isoform X2"/>
    <property type="match status" value="1"/>
</dbReference>
<feature type="coiled-coil region" evidence="11">
    <location>
        <begin position="3640"/>
        <end position="3667"/>
    </location>
</feature>
<dbReference type="PANTHER" id="PTHR23169:SF25">
    <property type="entry name" value="MICROTUBULE-ACTIN CROSS-LINKING FACTOR 1, ISOFORMS 1_2_3_4_5"/>
    <property type="match status" value="1"/>
</dbReference>
<protein>
    <recommendedName>
        <fullName evidence="13">Calponin-homology (CH) domain-containing protein</fullName>
    </recommendedName>
</protein>
<dbReference type="FunFam" id="1.20.58.60:FF:000132">
    <property type="entry name" value="microtubule-actin cross-linking factor 1 isoform X9"/>
    <property type="match status" value="1"/>
</dbReference>
<feature type="coiled-coil region" evidence="11">
    <location>
        <begin position="1615"/>
        <end position="1660"/>
    </location>
</feature>
<gene>
    <name evidence="14" type="ORF">U0070_001534</name>
</gene>
<keyword evidence="9" id="KW-0206">Cytoskeleton</keyword>
<dbReference type="Pfam" id="PF21097">
    <property type="entry name" value="SR_plectin_7"/>
    <property type="match status" value="1"/>
</dbReference>
<dbReference type="GO" id="GO:0045095">
    <property type="term" value="C:keratin filament"/>
    <property type="evidence" value="ECO:0007669"/>
    <property type="project" value="TreeGrafter"/>
</dbReference>